<proteinExistence type="inferred from homology"/>
<dbReference type="PROSITE" id="PS00949">
    <property type="entry name" value="AUTOINDUCER_SYNTH_1"/>
    <property type="match status" value="1"/>
</dbReference>
<comment type="catalytic activity">
    <reaction evidence="6 8">
        <text>a fatty acyl-[ACP] + S-adenosyl-L-methionine = an N-acyl-L-homoserine lactone + S-methyl-5'-thioadenosine + holo-[ACP] + H(+)</text>
        <dbReference type="Rhea" id="RHEA:10096"/>
        <dbReference type="Rhea" id="RHEA-COMP:9685"/>
        <dbReference type="Rhea" id="RHEA-COMP:14125"/>
        <dbReference type="ChEBI" id="CHEBI:15378"/>
        <dbReference type="ChEBI" id="CHEBI:17509"/>
        <dbReference type="ChEBI" id="CHEBI:55474"/>
        <dbReference type="ChEBI" id="CHEBI:59789"/>
        <dbReference type="ChEBI" id="CHEBI:64479"/>
        <dbReference type="ChEBI" id="CHEBI:138651"/>
        <dbReference type="EC" id="2.3.1.184"/>
    </reaction>
</comment>
<gene>
    <name evidence="9" type="ORF">QF118_02980</name>
</gene>
<keyword evidence="10" id="KW-1185">Reference proteome</keyword>
<dbReference type="InterPro" id="IPR016181">
    <property type="entry name" value="Acyl_CoA_acyltransferase"/>
</dbReference>
<evidence type="ECO:0000256" key="8">
    <source>
        <dbReference type="RuleBase" id="RU361135"/>
    </source>
</evidence>
<reference evidence="9 10" key="1">
    <citation type="submission" date="2023-05" db="EMBL/GenBank/DDBJ databases">
        <title>YMD87, complete Genome.</title>
        <authorList>
            <person name="Zhang J."/>
            <person name="Xu X."/>
        </authorList>
    </citation>
    <scope>NUCLEOTIDE SEQUENCE [LARGE SCALE GENOMIC DNA]</scope>
    <source>
        <strain evidence="9 10">YMD87</strain>
    </source>
</reference>
<evidence type="ECO:0000256" key="3">
    <source>
        <dbReference type="ARBA" id="ARBA00022679"/>
    </source>
</evidence>
<keyword evidence="5 7" id="KW-0071">Autoinducer synthesis</keyword>
<evidence type="ECO:0000256" key="1">
    <source>
        <dbReference type="ARBA" id="ARBA00012340"/>
    </source>
</evidence>
<evidence type="ECO:0000313" key="10">
    <source>
        <dbReference type="Proteomes" id="UP001241605"/>
    </source>
</evidence>
<evidence type="ECO:0000256" key="6">
    <source>
        <dbReference type="ARBA" id="ARBA00048576"/>
    </source>
</evidence>
<evidence type="ECO:0000313" key="9">
    <source>
        <dbReference type="EMBL" id="WGW04531.1"/>
    </source>
</evidence>
<dbReference type="EC" id="2.3.1.184" evidence="1 8"/>
<dbReference type="PROSITE" id="PS51187">
    <property type="entry name" value="AUTOINDUCER_SYNTH_2"/>
    <property type="match status" value="1"/>
</dbReference>
<keyword evidence="4 8" id="KW-0949">S-adenosyl-L-methionine</keyword>
<dbReference type="RefSeq" id="WP_282301166.1">
    <property type="nucleotide sequence ID" value="NZ_CP124616.1"/>
</dbReference>
<evidence type="ECO:0000256" key="7">
    <source>
        <dbReference type="PROSITE-ProRule" id="PRU00533"/>
    </source>
</evidence>
<name>A0ABY8QKH7_9RHOB</name>
<keyword evidence="2 7" id="KW-0673">Quorum sensing</keyword>
<dbReference type="InterPro" id="IPR018311">
    <property type="entry name" value="Autoind_synth_CS"/>
</dbReference>
<evidence type="ECO:0000256" key="4">
    <source>
        <dbReference type="ARBA" id="ARBA00022691"/>
    </source>
</evidence>
<evidence type="ECO:0000256" key="2">
    <source>
        <dbReference type="ARBA" id="ARBA00022654"/>
    </source>
</evidence>
<dbReference type="InterPro" id="IPR001690">
    <property type="entry name" value="Autoind_synthase"/>
</dbReference>
<comment type="similarity">
    <text evidence="7 8">Belongs to the autoinducer synthase family.</text>
</comment>
<dbReference type="PANTHER" id="PTHR39322:SF1">
    <property type="entry name" value="ISOVALERYL-HOMOSERINE LACTONE SYNTHASE"/>
    <property type="match status" value="1"/>
</dbReference>
<organism evidence="9 10">
    <name type="scientific">Tropicibacter oceani</name>
    <dbReference type="NCBI Taxonomy" id="3058420"/>
    <lineage>
        <taxon>Bacteria</taxon>
        <taxon>Pseudomonadati</taxon>
        <taxon>Pseudomonadota</taxon>
        <taxon>Alphaproteobacteria</taxon>
        <taxon>Rhodobacterales</taxon>
        <taxon>Roseobacteraceae</taxon>
        <taxon>Tropicibacter</taxon>
    </lineage>
</organism>
<dbReference type="PRINTS" id="PR01549">
    <property type="entry name" value="AUTOINDCRSYN"/>
</dbReference>
<sequence>MFTTIQPHEVKQNSKLMADVFRLRKRVFADQLGWDVPVHEDMEKDAYDDMGASYLVWCSDDKATLYGVVRLMPTEGPTLLHDVFHATHGRNPDLIDRTVWEGTRMCLDDALIARDFPDLPAAQGFNLLFLALCEAALAHNIRRMVSNFEPCMSRVYRRAGLAYDIHGRADGYGAKPVYCASFAVTQDVLATICAKIGVHEPVFERSRGFTPLVAPVARPIPELA</sequence>
<protein>
    <recommendedName>
        <fullName evidence="1 8">Acyl-homoserine-lactone synthase</fullName>
        <ecNumber evidence="1 8">2.3.1.184</ecNumber>
    </recommendedName>
    <alternativeName>
        <fullName evidence="8">Autoinducer synthesis protein</fullName>
    </alternativeName>
</protein>
<dbReference type="Gene3D" id="3.40.630.30">
    <property type="match status" value="1"/>
</dbReference>
<keyword evidence="3 8" id="KW-0808">Transferase</keyword>
<accession>A0ABY8QKH7</accession>
<dbReference type="EMBL" id="CP124616">
    <property type="protein sequence ID" value="WGW04531.1"/>
    <property type="molecule type" value="Genomic_DNA"/>
</dbReference>
<dbReference type="PANTHER" id="PTHR39322">
    <property type="entry name" value="ACYL-HOMOSERINE-LACTONE SYNTHASE"/>
    <property type="match status" value="1"/>
</dbReference>
<dbReference type="Pfam" id="PF00765">
    <property type="entry name" value="Autoind_synth"/>
    <property type="match status" value="1"/>
</dbReference>
<evidence type="ECO:0000256" key="5">
    <source>
        <dbReference type="ARBA" id="ARBA00022929"/>
    </source>
</evidence>
<dbReference type="SUPFAM" id="SSF55729">
    <property type="entry name" value="Acyl-CoA N-acyltransferases (Nat)"/>
    <property type="match status" value="1"/>
</dbReference>
<dbReference type="Proteomes" id="UP001241605">
    <property type="component" value="Chromosome"/>
</dbReference>